<sequence>MIDQTTKAWLDEVSSKLLAYNKVMRDELAKHLNEQQKEEKRKKSHASPVAVANANGSAGDRRLDIGENESPTLPNSFISASISREAIDERIRYLENLHATDMSLKLALRSGRVPVSSDMYPGDGGGIHEVYGVSPRGITSLYPADHSLFSRMGSLLPPLHPAQFMLRNEHCVKRQRDEEVHAESTSGRDTKRIKTEIYANNCNGIPARTASKAFDDPSIIRGTGMPRDSFRMPSLDLPFPCARNSRATSGLVSLGGPISLYPAGVFESVTGCPESHSESHDHLMLGYQLGLRAAARGDSFSHLSRFPENDISARLQALRQRVTSVGAYDLANALTRSEFDLAYSEVMSTLNAVNRRV</sequence>
<evidence type="ECO:0000313" key="2">
    <source>
        <dbReference type="EMBL" id="KAL3802814.1"/>
    </source>
</evidence>
<comment type="caution">
    <text evidence="2">The sequence shown here is derived from an EMBL/GenBank/DDBJ whole genome shotgun (WGS) entry which is preliminary data.</text>
</comment>
<dbReference type="AlphaFoldDB" id="A0ABD3QS22"/>
<keyword evidence="3" id="KW-1185">Reference proteome</keyword>
<feature type="region of interest" description="Disordered" evidence="1">
    <location>
        <begin position="34"/>
        <end position="70"/>
    </location>
</feature>
<evidence type="ECO:0000256" key="1">
    <source>
        <dbReference type="SAM" id="MobiDB-lite"/>
    </source>
</evidence>
<evidence type="ECO:0000313" key="3">
    <source>
        <dbReference type="Proteomes" id="UP001516023"/>
    </source>
</evidence>
<dbReference type="Proteomes" id="UP001516023">
    <property type="component" value="Unassembled WGS sequence"/>
</dbReference>
<gene>
    <name evidence="2" type="ORF">HJC23_007591</name>
</gene>
<name>A0ABD3QS22_9STRA</name>
<reference evidence="2 3" key="1">
    <citation type="journal article" date="2020" name="G3 (Bethesda)">
        <title>Improved Reference Genome for Cyclotella cryptica CCMP332, a Model for Cell Wall Morphogenesis, Salinity Adaptation, and Lipid Production in Diatoms (Bacillariophyta).</title>
        <authorList>
            <person name="Roberts W.R."/>
            <person name="Downey K.M."/>
            <person name="Ruck E.C."/>
            <person name="Traller J.C."/>
            <person name="Alverson A.J."/>
        </authorList>
    </citation>
    <scope>NUCLEOTIDE SEQUENCE [LARGE SCALE GENOMIC DNA]</scope>
    <source>
        <strain evidence="2 3">CCMP332</strain>
    </source>
</reference>
<accession>A0ABD3QS22</accession>
<protein>
    <submittedName>
        <fullName evidence="2">Uncharacterized protein</fullName>
    </submittedName>
</protein>
<proteinExistence type="predicted"/>
<organism evidence="2 3">
    <name type="scientific">Cyclotella cryptica</name>
    <dbReference type="NCBI Taxonomy" id="29204"/>
    <lineage>
        <taxon>Eukaryota</taxon>
        <taxon>Sar</taxon>
        <taxon>Stramenopiles</taxon>
        <taxon>Ochrophyta</taxon>
        <taxon>Bacillariophyta</taxon>
        <taxon>Coscinodiscophyceae</taxon>
        <taxon>Thalassiosirophycidae</taxon>
        <taxon>Stephanodiscales</taxon>
        <taxon>Stephanodiscaceae</taxon>
        <taxon>Cyclotella</taxon>
    </lineage>
</organism>
<dbReference type="EMBL" id="JABMIG020000017">
    <property type="protein sequence ID" value="KAL3802814.1"/>
    <property type="molecule type" value="Genomic_DNA"/>
</dbReference>